<reference evidence="2" key="1">
    <citation type="submission" date="2023-02" db="EMBL/GenBank/DDBJ databases">
        <title>Genome of toxic invasive species Heracleum sosnowskyi carries increased number of genes despite the absence of recent whole-genome duplications.</title>
        <authorList>
            <person name="Schelkunov M."/>
            <person name="Shtratnikova V."/>
            <person name="Makarenko M."/>
            <person name="Klepikova A."/>
            <person name="Omelchenko D."/>
            <person name="Novikova G."/>
            <person name="Obukhova E."/>
            <person name="Bogdanov V."/>
            <person name="Penin A."/>
            <person name="Logacheva M."/>
        </authorList>
    </citation>
    <scope>NUCLEOTIDE SEQUENCE</scope>
    <source>
        <strain evidence="2">Hsosn_3</strain>
        <tissue evidence="2">Leaf</tissue>
    </source>
</reference>
<keyword evidence="3" id="KW-1185">Reference proteome</keyword>
<evidence type="ECO:0000259" key="1">
    <source>
        <dbReference type="Pfam" id="PF25333"/>
    </source>
</evidence>
<name>A0AAD8J2N7_9APIA</name>
<reference evidence="2" key="2">
    <citation type="submission" date="2023-05" db="EMBL/GenBank/DDBJ databases">
        <authorList>
            <person name="Schelkunov M.I."/>
        </authorList>
    </citation>
    <scope>NUCLEOTIDE SEQUENCE</scope>
    <source>
        <strain evidence="2">Hsosn_3</strain>
        <tissue evidence="2">Leaf</tissue>
    </source>
</reference>
<dbReference type="EMBL" id="JAUIZM010000003">
    <property type="protein sequence ID" value="KAK1395201.1"/>
    <property type="molecule type" value="Genomic_DNA"/>
</dbReference>
<dbReference type="Proteomes" id="UP001237642">
    <property type="component" value="Unassembled WGS sequence"/>
</dbReference>
<comment type="caution">
    <text evidence="2">The sequence shown here is derived from an EMBL/GenBank/DDBJ whole genome shotgun (WGS) entry which is preliminary data.</text>
</comment>
<proteinExistence type="predicted"/>
<feature type="domain" description="DUF2921" evidence="1">
    <location>
        <begin position="15"/>
        <end position="153"/>
    </location>
</feature>
<evidence type="ECO:0000313" key="2">
    <source>
        <dbReference type="EMBL" id="KAK1395201.1"/>
    </source>
</evidence>
<evidence type="ECO:0000313" key="3">
    <source>
        <dbReference type="Proteomes" id="UP001237642"/>
    </source>
</evidence>
<dbReference type="PANTHER" id="PTHR33389:SF18">
    <property type="entry name" value="OS01G0677900 PROTEIN"/>
    <property type="match status" value="1"/>
</dbReference>
<dbReference type="PANTHER" id="PTHR33389">
    <property type="entry name" value="FAMILY PROTEIN, PUTATIVE (DUF2921)-RELATED"/>
    <property type="match status" value="1"/>
</dbReference>
<gene>
    <name evidence="2" type="ORF">POM88_014257</name>
</gene>
<dbReference type="AlphaFoldDB" id="A0AAD8J2N7"/>
<accession>A0AAD8J2N7</accession>
<sequence>MAVKRGERYPSGQFYDPRFDMFVPDLKYLGWSFAEAEPIFIGNKTYGCSFMNVSNSGRGRYSEFDVNVDDAVSDGIPLNVSYKLSFSSVSDAKLKCGYSSLNQSLDSGDLLEISAEGVYDARTGFLCMVGCRTRDSHDSLDCGILLNFQFHGSDEIDYGNASDALVYWEHTLWGDLRSFAGLILDGFLFPQVLLYIFQVPSESAPSSTFLILPRNNTGSLSTSRIFTEPTTNVPVHVNGTYLYTNFYSAAWDIIIPFVEGSSLDLLRKEKKVCYPDTHPEQSLPVQQCPDLASLPLLVQGLLPTHRMVDWSSLCLSFLKGGILSEQFKDQLTDGCELGNKPADVL</sequence>
<organism evidence="2 3">
    <name type="scientific">Heracleum sosnowskyi</name>
    <dbReference type="NCBI Taxonomy" id="360622"/>
    <lineage>
        <taxon>Eukaryota</taxon>
        <taxon>Viridiplantae</taxon>
        <taxon>Streptophyta</taxon>
        <taxon>Embryophyta</taxon>
        <taxon>Tracheophyta</taxon>
        <taxon>Spermatophyta</taxon>
        <taxon>Magnoliopsida</taxon>
        <taxon>eudicotyledons</taxon>
        <taxon>Gunneridae</taxon>
        <taxon>Pentapetalae</taxon>
        <taxon>asterids</taxon>
        <taxon>campanulids</taxon>
        <taxon>Apiales</taxon>
        <taxon>Apiaceae</taxon>
        <taxon>Apioideae</taxon>
        <taxon>apioid superclade</taxon>
        <taxon>Tordylieae</taxon>
        <taxon>Tordyliinae</taxon>
        <taxon>Heracleum</taxon>
    </lineage>
</organism>
<dbReference type="InterPro" id="IPR057425">
    <property type="entry name" value="DUF2921_N"/>
</dbReference>
<protein>
    <recommendedName>
        <fullName evidence="1">DUF2921 domain-containing protein</fullName>
    </recommendedName>
</protein>
<dbReference type="Pfam" id="PF25333">
    <property type="entry name" value="DUF2921_N"/>
    <property type="match status" value="1"/>
</dbReference>